<feature type="transmembrane region" description="Helical" evidence="1">
    <location>
        <begin position="159"/>
        <end position="178"/>
    </location>
</feature>
<feature type="transmembrane region" description="Helical" evidence="1">
    <location>
        <begin position="134"/>
        <end position="153"/>
    </location>
</feature>
<accession>A0ABW7MWD4</accession>
<evidence type="ECO:0000256" key="1">
    <source>
        <dbReference type="SAM" id="Phobius"/>
    </source>
</evidence>
<keyword evidence="1" id="KW-0812">Transmembrane</keyword>
<gene>
    <name evidence="2" type="ORF">V8G58_03505</name>
</gene>
<dbReference type="RefSeq" id="WP_344739777.1">
    <property type="nucleotide sequence ID" value="NZ_BAABAY010000001.1"/>
</dbReference>
<protein>
    <submittedName>
        <fullName evidence="2">DUF4271 domain-containing protein</fullName>
    </submittedName>
</protein>
<keyword evidence="1" id="KW-0472">Membrane</keyword>
<proteinExistence type="predicted"/>
<evidence type="ECO:0000313" key="2">
    <source>
        <dbReference type="EMBL" id="MFH6770990.1"/>
    </source>
</evidence>
<dbReference type="EMBL" id="JBAWKB010000001">
    <property type="protein sequence ID" value="MFH6770990.1"/>
    <property type="molecule type" value="Genomic_DNA"/>
</dbReference>
<dbReference type="InterPro" id="IPR025367">
    <property type="entry name" value="DUF4271"/>
</dbReference>
<dbReference type="Proteomes" id="UP001610100">
    <property type="component" value="Unassembled WGS sequence"/>
</dbReference>
<feature type="transmembrane region" description="Helical" evidence="1">
    <location>
        <begin position="55"/>
        <end position="79"/>
    </location>
</feature>
<keyword evidence="1" id="KW-1133">Transmembrane helix</keyword>
<reference evidence="2 3" key="1">
    <citation type="submission" date="2024-02" db="EMBL/GenBank/DDBJ databases">
        <title>A Gaetbulibacter species isolated from tidal flats and genomic insights of their niches.</title>
        <authorList>
            <person name="Ye Y."/>
        </authorList>
    </citation>
    <scope>NUCLEOTIDE SEQUENCE [LARGE SCALE GENOMIC DNA]</scope>
    <source>
        <strain evidence="2 3">KYW382</strain>
    </source>
</reference>
<keyword evidence="3" id="KW-1185">Reference proteome</keyword>
<name>A0ABW7MWD4_9FLAO</name>
<feature type="transmembrane region" description="Helical" evidence="1">
    <location>
        <begin position="12"/>
        <end position="34"/>
    </location>
</feature>
<dbReference type="Pfam" id="PF14093">
    <property type="entry name" value="DUF4271"/>
    <property type="match status" value="1"/>
</dbReference>
<evidence type="ECO:0000313" key="3">
    <source>
        <dbReference type="Proteomes" id="UP001610100"/>
    </source>
</evidence>
<feature type="transmembrane region" description="Helical" evidence="1">
    <location>
        <begin position="91"/>
        <end position="110"/>
    </location>
</feature>
<organism evidence="2 3">
    <name type="scientific">Gaetbulibacter aestuarii</name>
    <dbReference type="NCBI Taxonomy" id="1502358"/>
    <lineage>
        <taxon>Bacteria</taxon>
        <taxon>Pseudomonadati</taxon>
        <taxon>Bacteroidota</taxon>
        <taxon>Flavobacteriia</taxon>
        <taxon>Flavobacteriales</taxon>
        <taxon>Flavobacteriaceae</taxon>
        <taxon>Gaetbulibacter</taxon>
    </lineage>
</organism>
<comment type="caution">
    <text evidence="2">The sequence shown here is derived from an EMBL/GenBank/DDBJ whole genome shotgun (WGS) entry which is preliminary data.</text>
</comment>
<feature type="transmembrane region" description="Helical" evidence="1">
    <location>
        <begin position="190"/>
        <end position="212"/>
    </location>
</feature>
<sequence>MLRYIEHNEPLTILLVAGLIFIALAKLLAPGRFLDFINLLFKPKYLKVYRKDQKFLDLFEALLFANLVVCTAVFFYIIYEYGVGTRTVYPDILIKIGVGIGVFIVAKVLIERLVGSLFEIDDLMDNYLFQKISYKNFLGLVLLPFNALLLYTLDVSEALIYSFLGILVLVNFTGLISTIKTNQSIIKQHLFYFILYLCALEIAPYLVLYKVFVP</sequence>